<dbReference type="InterPro" id="IPR013083">
    <property type="entry name" value="Znf_RING/FYVE/PHD"/>
</dbReference>
<feature type="compositionally biased region" description="Low complexity" evidence="10">
    <location>
        <begin position="445"/>
        <end position="456"/>
    </location>
</feature>
<dbReference type="InterPro" id="IPR019786">
    <property type="entry name" value="Zinc_finger_PHD-type_CS"/>
</dbReference>
<evidence type="ECO:0000256" key="7">
    <source>
        <dbReference type="ARBA" id="ARBA00023242"/>
    </source>
</evidence>
<evidence type="ECO:0000256" key="9">
    <source>
        <dbReference type="RuleBase" id="RU361213"/>
    </source>
</evidence>
<dbReference type="PROSITE" id="PS01359">
    <property type="entry name" value="ZF_PHD_1"/>
    <property type="match status" value="1"/>
</dbReference>
<comment type="domain">
    <text evidence="9">The PHD-type zinc finger mediates the binding to H3K4me3.</text>
</comment>
<feature type="compositionally biased region" description="Low complexity" evidence="10">
    <location>
        <begin position="655"/>
        <end position="664"/>
    </location>
</feature>
<dbReference type="InterPro" id="IPR019787">
    <property type="entry name" value="Znf_PHD-finger"/>
</dbReference>
<keyword evidence="5 9" id="KW-0862">Zinc</keyword>
<organism evidence="12 13">
    <name type="scientific">Podospora pseudopauciseta</name>
    <dbReference type="NCBI Taxonomy" id="2093780"/>
    <lineage>
        <taxon>Eukaryota</taxon>
        <taxon>Fungi</taxon>
        <taxon>Dikarya</taxon>
        <taxon>Ascomycota</taxon>
        <taxon>Pezizomycotina</taxon>
        <taxon>Sordariomycetes</taxon>
        <taxon>Sordariomycetidae</taxon>
        <taxon>Sordariales</taxon>
        <taxon>Podosporaceae</taxon>
        <taxon>Podospora</taxon>
    </lineage>
</organism>
<dbReference type="PANTHER" id="PTHR10333:SF42">
    <property type="entry name" value="INHIBITOR OF GROWTH PROTEIN 5"/>
    <property type="match status" value="1"/>
</dbReference>
<evidence type="ECO:0000256" key="5">
    <source>
        <dbReference type="ARBA" id="ARBA00022833"/>
    </source>
</evidence>
<dbReference type="EMBL" id="JAFFHB010000008">
    <property type="protein sequence ID" value="KAK4662494.1"/>
    <property type="molecule type" value="Genomic_DNA"/>
</dbReference>
<evidence type="ECO:0000313" key="13">
    <source>
        <dbReference type="Proteomes" id="UP001326199"/>
    </source>
</evidence>
<comment type="subunit">
    <text evidence="9">Component of an histone acetyltransferase complex. Interacts with H3K4me3 and to a lesser extent with H3K4me2.</text>
</comment>
<evidence type="ECO:0000256" key="3">
    <source>
        <dbReference type="ARBA" id="ARBA00022723"/>
    </source>
</evidence>
<comment type="function">
    <text evidence="9">Component of an histone acetyltransferase complex.</text>
</comment>
<dbReference type="GeneID" id="87934578"/>
<feature type="compositionally biased region" description="Low complexity" evidence="10">
    <location>
        <begin position="297"/>
        <end position="307"/>
    </location>
</feature>
<feature type="compositionally biased region" description="Low complexity" evidence="10">
    <location>
        <begin position="678"/>
        <end position="688"/>
    </location>
</feature>
<keyword evidence="4 8" id="KW-0863">Zinc-finger</keyword>
<feature type="compositionally biased region" description="Polar residues" evidence="10">
    <location>
        <begin position="402"/>
        <end position="416"/>
    </location>
</feature>
<dbReference type="CDD" id="cd15505">
    <property type="entry name" value="PHD_ING"/>
    <property type="match status" value="1"/>
</dbReference>
<evidence type="ECO:0000256" key="4">
    <source>
        <dbReference type="ARBA" id="ARBA00022771"/>
    </source>
</evidence>
<sequence length="815" mass="86103">MHLQRLPKSRAPGQETVPPLTAPSFPLDLSFSDPTNLFFPALTATIPESAATPSTGAMKTAKPPASENGGSSRRAQPLRQTRMVNRGNSSSSLIANAPAQPIDIFPGLNHFTDAISALPKEIVRHFTLLKEVDAKIFNNEDKLFDNIRRALDTPPPVDPFPSSNDAPNNHIPASAPMSAQNSSSGVPPSASASTIPSATGPLNSASEARRRIFKETNLKVQEMMVALEEKNHVILTANDALEKQMKRIESVWPNLESEFSEEAKWGSANHWAYDDVRKAQQQAKSNDKAERSRREGAAALSAAAQHVNAEEAAARSNDRKQAVAAKKNAKGQAGEGDADKTSEPAKKTQGPKSRKAPAEAATPVGLGITTGAPAGSAPAKRRKVETAKANGGAPMERAMSSVFGNSTVKPKTTSPRETPVPESGPKKRKALPTSSGQAKKRTNNAAAMSPSMASSPVIAAFPDTMKGSRASPIPTAIVPPRPASSRARQNSTQLNPEVVRQRAASVASTKPNGNAPDTPNLSQFGEGPKISMETKVQKETPIPAPTPKLEPLRTETEIPPPVLEPLHNGNNRKEAITKAPVTAAATVAPSEEKPEPKKEKEKEVVASPAIQPTPISTVKTKSGRASKPSTPSLGTFAEATSIVSAAPTEKQTAASRSRPSRNNSETASATDKDKNNGSSISASTTTTSKRSHKKGASISAAAAALAQASSGPNSAKASSNGGSITSEDNIKGSRGTAQHQHPPQSTQEDDDEDEPDGDEPRYCKCNGVSYGEMVGCDGVGCPREWFHLECVGLKIAPKANAKWYCDECKERLKKR</sequence>
<dbReference type="Gene3D" id="6.10.140.1740">
    <property type="match status" value="1"/>
</dbReference>
<feature type="compositionally biased region" description="Polar residues" evidence="10">
    <location>
        <begin position="506"/>
        <end position="523"/>
    </location>
</feature>
<dbReference type="Pfam" id="PF12998">
    <property type="entry name" value="ING"/>
    <property type="match status" value="1"/>
</dbReference>
<feature type="region of interest" description="Disordered" evidence="10">
    <location>
        <begin position="1"/>
        <end position="26"/>
    </location>
</feature>
<keyword evidence="3 9" id="KW-0479">Metal-binding</keyword>
<dbReference type="InterPro" id="IPR024610">
    <property type="entry name" value="ING_N_histone-binding"/>
</dbReference>
<dbReference type="InterPro" id="IPR028651">
    <property type="entry name" value="ING_fam"/>
</dbReference>
<feature type="compositionally biased region" description="Polar residues" evidence="10">
    <location>
        <begin position="711"/>
        <end position="727"/>
    </location>
</feature>
<dbReference type="InterPro" id="IPR011011">
    <property type="entry name" value="Znf_FYVE_PHD"/>
</dbReference>
<evidence type="ECO:0000256" key="1">
    <source>
        <dbReference type="ARBA" id="ARBA00004123"/>
    </source>
</evidence>
<reference evidence="12 13" key="1">
    <citation type="journal article" date="2023" name="bioRxiv">
        <title>High-quality genome assemblies of four members of thePodospora anserinaspecies complex.</title>
        <authorList>
            <person name="Ament-Velasquez S.L."/>
            <person name="Vogan A.A."/>
            <person name="Wallerman O."/>
            <person name="Hartmann F."/>
            <person name="Gautier V."/>
            <person name="Silar P."/>
            <person name="Giraud T."/>
            <person name="Johannesson H."/>
        </authorList>
    </citation>
    <scope>NUCLEOTIDE SEQUENCE [LARGE SCALE GENOMIC DNA]</scope>
    <source>
        <strain evidence="12 13">CBS 411.78</strain>
    </source>
</reference>
<comment type="caution">
    <text evidence="12">The sequence shown here is derived from an EMBL/GenBank/DDBJ whole genome shotgun (WGS) entry which is preliminary data.</text>
</comment>
<dbReference type="PANTHER" id="PTHR10333">
    <property type="entry name" value="INHIBITOR OF GROWTH PROTEIN"/>
    <property type="match status" value="1"/>
</dbReference>
<protein>
    <recommendedName>
        <fullName evidence="9">Chromatin modification-related protein</fullName>
    </recommendedName>
</protein>
<feature type="compositionally biased region" description="Acidic residues" evidence="10">
    <location>
        <begin position="747"/>
        <end position="757"/>
    </location>
</feature>
<dbReference type="PROSITE" id="PS50016">
    <property type="entry name" value="ZF_PHD_2"/>
    <property type="match status" value="1"/>
</dbReference>
<proteinExistence type="inferred from homology"/>
<evidence type="ECO:0000256" key="8">
    <source>
        <dbReference type="PROSITE-ProRule" id="PRU00146"/>
    </source>
</evidence>
<dbReference type="SMART" id="SM00249">
    <property type="entry name" value="PHD"/>
    <property type="match status" value="1"/>
</dbReference>
<feature type="domain" description="PHD-type" evidence="11">
    <location>
        <begin position="760"/>
        <end position="811"/>
    </location>
</feature>
<feature type="compositionally biased region" description="Basic and acidic residues" evidence="10">
    <location>
        <begin position="308"/>
        <end position="321"/>
    </location>
</feature>
<evidence type="ECO:0000256" key="2">
    <source>
        <dbReference type="ARBA" id="ARBA00010210"/>
    </source>
</evidence>
<evidence type="ECO:0000259" key="11">
    <source>
        <dbReference type="PROSITE" id="PS50016"/>
    </source>
</evidence>
<feature type="compositionally biased region" description="Low complexity" evidence="10">
    <location>
        <begin position="579"/>
        <end position="589"/>
    </location>
</feature>
<feature type="compositionally biased region" description="Low complexity" evidence="10">
    <location>
        <begin position="182"/>
        <end position="201"/>
    </location>
</feature>
<dbReference type="RefSeq" id="XP_062762460.1">
    <property type="nucleotide sequence ID" value="XM_062914235.1"/>
</dbReference>
<feature type="region of interest" description="Disordered" evidence="10">
    <location>
        <begin position="50"/>
        <end position="80"/>
    </location>
</feature>
<evidence type="ECO:0000256" key="10">
    <source>
        <dbReference type="SAM" id="MobiDB-lite"/>
    </source>
</evidence>
<dbReference type="Gene3D" id="3.30.40.10">
    <property type="entry name" value="Zinc/RING finger domain, C3HC4 (zinc finger)"/>
    <property type="match status" value="1"/>
</dbReference>
<dbReference type="SUPFAM" id="SSF57903">
    <property type="entry name" value="FYVE/PHD zinc finger"/>
    <property type="match status" value="1"/>
</dbReference>
<feature type="compositionally biased region" description="Polar residues" evidence="10">
    <location>
        <begin position="68"/>
        <end position="80"/>
    </location>
</feature>
<comment type="similarity">
    <text evidence="2 9">Belongs to the ING family.</text>
</comment>
<feature type="compositionally biased region" description="Basic and acidic residues" evidence="10">
    <location>
        <begin position="337"/>
        <end position="346"/>
    </location>
</feature>
<keyword evidence="7 9" id="KW-0539">Nucleus</keyword>
<feature type="region of interest" description="Disordered" evidence="10">
    <location>
        <begin position="278"/>
        <end position="762"/>
    </location>
</feature>
<gene>
    <name evidence="12" type="ORF">QC763_603910</name>
</gene>
<evidence type="ECO:0000256" key="6">
    <source>
        <dbReference type="ARBA" id="ARBA00022853"/>
    </source>
</evidence>
<feature type="compositionally biased region" description="Polar residues" evidence="10">
    <location>
        <begin position="735"/>
        <end position="746"/>
    </location>
</feature>
<evidence type="ECO:0000313" key="12">
    <source>
        <dbReference type="EMBL" id="KAK4662494.1"/>
    </source>
</evidence>
<feature type="compositionally biased region" description="Basic and acidic residues" evidence="10">
    <location>
        <begin position="590"/>
        <end position="604"/>
    </location>
</feature>
<accession>A0ABR0H3B7</accession>
<feature type="region of interest" description="Disordered" evidence="10">
    <location>
        <begin position="154"/>
        <end position="208"/>
    </location>
</feature>
<feature type="compositionally biased region" description="Low complexity" evidence="10">
    <location>
        <begin position="696"/>
        <end position="710"/>
    </location>
</feature>
<feature type="compositionally biased region" description="Polar residues" evidence="10">
    <location>
        <begin position="486"/>
        <end position="495"/>
    </location>
</feature>
<dbReference type="InterPro" id="IPR001965">
    <property type="entry name" value="Znf_PHD"/>
</dbReference>
<dbReference type="SMART" id="SM01408">
    <property type="entry name" value="ING"/>
    <property type="match status" value="1"/>
</dbReference>
<name>A0ABR0H3B7_9PEZI</name>
<keyword evidence="13" id="KW-1185">Reference proteome</keyword>
<feature type="compositionally biased region" description="Basic and acidic residues" evidence="10">
    <location>
        <begin position="285"/>
        <end position="296"/>
    </location>
</feature>
<comment type="subcellular location">
    <subcellularLocation>
        <location evidence="1 9">Nucleus</location>
    </subcellularLocation>
</comment>
<keyword evidence="6 9" id="KW-0156">Chromatin regulator</keyword>
<dbReference type="Proteomes" id="UP001326199">
    <property type="component" value="Unassembled WGS sequence"/>
</dbReference>